<evidence type="ECO:0000256" key="12">
    <source>
        <dbReference type="HAMAP-Rule" id="MF_01398"/>
    </source>
</evidence>
<comment type="subcellular location">
    <subcellularLocation>
        <location evidence="12">Cell membrane</location>
        <topology evidence="12">Single-pass membrane protein</topology>
    </subcellularLocation>
    <subcellularLocation>
        <location evidence="11">Endomembrane system</location>
        <topology evidence="11">Single-pass membrane protein</topology>
    </subcellularLocation>
</comment>
<reference evidence="15 16" key="1">
    <citation type="journal article" date="2016" name="Nat. Commun.">
        <title>Thousands of microbial genomes shed light on interconnected biogeochemical processes in an aquifer system.</title>
        <authorList>
            <person name="Anantharaman K."/>
            <person name="Brown C.T."/>
            <person name="Hug L.A."/>
            <person name="Sharon I."/>
            <person name="Castelle C.J."/>
            <person name="Probst A.J."/>
            <person name="Thomas B.C."/>
            <person name="Singh A."/>
            <person name="Wilkins M.J."/>
            <person name="Karaoz U."/>
            <person name="Brodie E.L."/>
            <person name="Williams K.H."/>
            <person name="Hubbard S.S."/>
            <person name="Banfield J.F."/>
        </authorList>
    </citation>
    <scope>NUCLEOTIDE SEQUENCE [LARGE SCALE GENOMIC DNA]</scope>
</reference>
<comment type="subunit">
    <text evidence="12">F-type ATPases have 2 components, F(1) - the catalytic core - and F(0) - the membrane proton channel. F(1) has five subunits: alpha(3), beta(3), gamma(1), delta(1), epsilon(1). F(0) has three main subunits: a(1), b(2) and c(10-14). The alpha and beta chains form an alternating ring which encloses part of the gamma chain. F(1) is attached to F(0) by a central stalk formed by the gamma and epsilon chains, while a peripheral stalk is formed by the delta and b chains.</text>
</comment>
<dbReference type="GO" id="GO:0046961">
    <property type="term" value="F:proton-transporting ATPase activity, rotational mechanism"/>
    <property type="evidence" value="ECO:0007669"/>
    <property type="project" value="TreeGrafter"/>
</dbReference>
<dbReference type="InterPro" id="IPR050059">
    <property type="entry name" value="ATP_synthase_B_chain"/>
</dbReference>
<keyword evidence="4 12" id="KW-0812">Transmembrane</keyword>
<organism evidence="15 16">
    <name type="scientific">Candidatus Wildermuthbacteria bacterium RIFCSPHIGHO2_01_FULL_49_22b</name>
    <dbReference type="NCBI Taxonomy" id="1802448"/>
    <lineage>
        <taxon>Bacteria</taxon>
        <taxon>Candidatus Wildermuthiibacteriota</taxon>
    </lineage>
</organism>
<keyword evidence="5 12" id="KW-0375">Hydrogen ion transport</keyword>
<evidence type="ECO:0000313" key="16">
    <source>
        <dbReference type="Proteomes" id="UP000178065"/>
    </source>
</evidence>
<dbReference type="PANTHER" id="PTHR33445:SF2">
    <property type="entry name" value="ATP SYNTHASE SUBUNIT B', CHLOROPLASTIC"/>
    <property type="match status" value="1"/>
</dbReference>
<evidence type="ECO:0000313" key="15">
    <source>
        <dbReference type="EMBL" id="OHA65840.1"/>
    </source>
</evidence>
<keyword evidence="3 12" id="KW-0138">CF(0)</keyword>
<evidence type="ECO:0000256" key="9">
    <source>
        <dbReference type="ARBA" id="ARBA00023310"/>
    </source>
</evidence>
<dbReference type="InterPro" id="IPR005864">
    <property type="entry name" value="ATP_synth_F0_bsu_bac"/>
</dbReference>
<evidence type="ECO:0000256" key="11">
    <source>
        <dbReference type="ARBA" id="ARBA00037847"/>
    </source>
</evidence>
<name>A0A1G2QZ32_9BACT</name>
<feature type="transmembrane region" description="Helical" evidence="12">
    <location>
        <begin position="15"/>
        <end position="34"/>
    </location>
</feature>
<keyword evidence="6 12" id="KW-1133">Transmembrane helix</keyword>
<comment type="function">
    <text evidence="10 12">F(1)F(0) ATP synthase produces ATP from ADP in the presence of a proton or sodium gradient. F-type ATPases consist of two structural domains, F(1) containing the extramembraneous catalytic core and F(0) containing the membrane proton channel, linked together by a central stalk and a peripheral stalk. During catalysis, ATP synthesis in the catalytic domain of F(1) is coupled via a rotary mechanism of the central stalk subunits to proton translocation.</text>
</comment>
<dbReference type="GO" id="GO:0012505">
    <property type="term" value="C:endomembrane system"/>
    <property type="evidence" value="ECO:0007669"/>
    <property type="project" value="UniProtKB-SubCell"/>
</dbReference>
<comment type="caution">
    <text evidence="15">The sequence shown here is derived from an EMBL/GenBank/DDBJ whole genome shotgun (WGS) entry which is preliminary data.</text>
</comment>
<keyword evidence="12" id="KW-1003">Cell membrane</keyword>
<dbReference type="InterPro" id="IPR002146">
    <property type="entry name" value="ATP_synth_b/b'su_bac/chlpt"/>
</dbReference>
<evidence type="ECO:0000256" key="14">
    <source>
        <dbReference type="SAM" id="Coils"/>
    </source>
</evidence>
<gene>
    <name evidence="12" type="primary">atpF</name>
    <name evidence="15" type="ORF">A2672_02635</name>
</gene>
<keyword evidence="2 12" id="KW-0813">Transport</keyword>
<dbReference type="CDD" id="cd06503">
    <property type="entry name" value="ATP-synt_Fo_b"/>
    <property type="match status" value="1"/>
</dbReference>
<keyword evidence="14" id="KW-0175">Coiled coil</keyword>
<dbReference type="HAMAP" id="MF_01398">
    <property type="entry name" value="ATP_synth_b_bprime"/>
    <property type="match status" value="1"/>
</dbReference>
<dbReference type="AlphaFoldDB" id="A0A1G2QZ32"/>
<evidence type="ECO:0000256" key="8">
    <source>
        <dbReference type="ARBA" id="ARBA00023136"/>
    </source>
</evidence>
<evidence type="ECO:0000256" key="7">
    <source>
        <dbReference type="ARBA" id="ARBA00023065"/>
    </source>
</evidence>
<keyword evidence="9 12" id="KW-0066">ATP synthesis</keyword>
<dbReference type="EMBL" id="MHTT01000010">
    <property type="protein sequence ID" value="OHA65840.1"/>
    <property type="molecule type" value="Genomic_DNA"/>
</dbReference>
<evidence type="ECO:0000256" key="6">
    <source>
        <dbReference type="ARBA" id="ARBA00022989"/>
    </source>
</evidence>
<evidence type="ECO:0000256" key="4">
    <source>
        <dbReference type="ARBA" id="ARBA00022692"/>
    </source>
</evidence>
<feature type="coiled-coil region" evidence="14">
    <location>
        <begin position="70"/>
        <end position="130"/>
    </location>
</feature>
<comment type="function">
    <text evidence="12">Component of the F(0) channel, it forms part of the peripheral stalk, linking F(1) to F(0).</text>
</comment>
<sequence>MSELFSNLGIDPKLLLAQAVNFLLVLWLLNRFVFKKILKFLDERKQGIEKGVELTHKAQMEMERIGEARKRELENARKKAEEITAVARTEASVKEREVLAGARENAQDLLEKAQIEAERAKEDAVDKAKEEIQRRALLVAEKILERTLSEADEKRMAKELTNYLRENV</sequence>
<dbReference type="Pfam" id="PF00430">
    <property type="entry name" value="ATP-synt_B"/>
    <property type="match status" value="1"/>
</dbReference>
<evidence type="ECO:0000256" key="2">
    <source>
        <dbReference type="ARBA" id="ARBA00022448"/>
    </source>
</evidence>
<dbReference type="GO" id="GO:0005886">
    <property type="term" value="C:plasma membrane"/>
    <property type="evidence" value="ECO:0007669"/>
    <property type="project" value="UniProtKB-SubCell"/>
</dbReference>
<dbReference type="PANTHER" id="PTHR33445">
    <property type="entry name" value="ATP SYNTHASE SUBUNIT B', CHLOROPLASTIC"/>
    <property type="match status" value="1"/>
</dbReference>
<evidence type="ECO:0000256" key="3">
    <source>
        <dbReference type="ARBA" id="ARBA00022547"/>
    </source>
</evidence>
<keyword evidence="7 12" id="KW-0406">Ion transport</keyword>
<dbReference type="Proteomes" id="UP000178065">
    <property type="component" value="Unassembled WGS sequence"/>
</dbReference>
<evidence type="ECO:0000256" key="10">
    <source>
        <dbReference type="ARBA" id="ARBA00025198"/>
    </source>
</evidence>
<comment type="similarity">
    <text evidence="1 12 13">Belongs to the ATPase B chain family.</text>
</comment>
<dbReference type="GO" id="GO:0045259">
    <property type="term" value="C:proton-transporting ATP synthase complex"/>
    <property type="evidence" value="ECO:0007669"/>
    <property type="project" value="UniProtKB-KW"/>
</dbReference>
<protein>
    <recommendedName>
        <fullName evidence="12">ATP synthase subunit b</fullName>
    </recommendedName>
    <alternativeName>
        <fullName evidence="12">ATP synthase F(0) sector subunit b</fullName>
    </alternativeName>
    <alternativeName>
        <fullName evidence="12">ATPase subunit I</fullName>
    </alternativeName>
    <alternativeName>
        <fullName evidence="12">F-type ATPase subunit b</fullName>
        <shortName evidence="12">F-ATPase subunit b</shortName>
    </alternativeName>
</protein>
<evidence type="ECO:0000256" key="1">
    <source>
        <dbReference type="ARBA" id="ARBA00005513"/>
    </source>
</evidence>
<keyword evidence="8 12" id="KW-0472">Membrane</keyword>
<evidence type="ECO:0000256" key="13">
    <source>
        <dbReference type="RuleBase" id="RU003848"/>
    </source>
</evidence>
<dbReference type="NCBIfam" id="TIGR01144">
    <property type="entry name" value="ATP_synt_b"/>
    <property type="match status" value="1"/>
</dbReference>
<evidence type="ECO:0000256" key="5">
    <source>
        <dbReference type="ARBA" id="ARBA00022781"/>
    </source>
</evidence>
<accession>A0A1G2QZ32</accession>
<dbReference type="GO" id="GO:0046933">
    <property type="term" value="F:proton-transporting ATP synthase activity, rotational mechanism"/>
    <property type="evidence" value="ECO:0007669"/>
    <property type="project" value="UniProtKB-UniRule"/>
</dbReference>
<dbReference type="STRING" id="1802448.A2672_02635"/>
<proteinExistence type="inferred from homology"/>